<proteinExistence type="predicted"/>
<dbReference type="GO" id="GO:0005840">
    <property type="term" value="C:ribosome"/>
    <property type="evidence" value="ECO:0007669"/>
    <property type="project" value="UniProtKB-KW"/>
</dbReference>
<name>A0A285S6Y0_9BACL</name>
<organism evidence="3 4">
    <name type="scientific">Ureibacillus xyleni</name>
    <dbReference type="NCBI Taxonomy" id="614648"/>
    <lineage>
        <taxon>Bacteria</taxon>
        <taxon>Bacillati</taxon>
        <taxon>Bacillota</taxon>
        <taxon>Bacilli</taxon>
        <taxon>Bacillales</taxon>
        <taxon>Caryophanaceae</taxon>
        <taxon>Ureibacillus</taxon>
    </lineage>
</organism>
<dbReference type="InterPro" id="IPR011761">
    <property type="entry name" value="ATP-grasp"/>
</dbReference>
<evidence type="ECO:0000313" key="4">
    <source>
        <dbReference type="Proteomes" id="UP000219636"/>
    </source>
</evidence>
<sequence>MTVGWLFYTEEDANKNLTFINELIHEARAQRIDLTLKFEHEFNIQDLTNVDFVWNRTRNDELALYFEQQNIKVFNNHYVNKLANNKWLTYQFAKKLNIPCIPTWDTLPDSLTFPVVVKSVEGHGGQEVALCHSLQEVNHYINLFGKNSSIIQPFMPSNNQDIRIWMLGEQILGSVLRTGKESFKSNYTLGGTIEHFHIPEELKCYLKKIVHELKSDYIGIDFIKSNNVFYLNEMEDPVGARSFYHLYDVNLPHLLISYINNTRT</sequence>
<dbReference type="PANTHER" id="PTHR21621:SF0">
    <property type="entry name" value="BETA-CITRYLGLUTAMATE SYNTHASE B-RELATED"/>
    <property type="match status" value="1"/>
</dbReference>
<evidence type="ECO:0000313" key="3">
    <source>
        <dbReference type="EMBL" id="SOC02591.1"/>
    </source>
</evidence>
<protein>
    <submittedName>
        <fullName evidence="3">Ribosomal protein S6--L-glutamate ligase</fullName>
    </submittedName>
</protein>
<dbReference type="OrthoDB" id="4426445at2"/>
<dbReference type="GO" id="GO:0009432">
    <property type="term" value="P:SOS response"/>
    <property type="evidence" value="ECO:0007669"/>
    <property type="project" value="TreeGrafter"/>
</dbReference>
<dbReference type="InterPro" id="IPR013651">
    <property type="entry name" value="ATP-grasp_RimK-type"/>
</dbReference>
<dbReference type="GO" id="GO:0005524">
    <property type="term" value="F:ATP binding"/>
    <property type="evidence" value="ECO:0007669"/>
    <property type="project" value="UniProtKB-UniRule"/>
</dbReference>
<evidence type="ECO:0000256" key="1">
    <source>
        <dbReference type="PROSITE-ProRule" id="PRU00409"/>
    </source>
</evidence>
<dbReference type="Gene3D" id="3.30.470.20">
    <property type="entry name" value="ATP-grasp fold, B domain"/>
    <property type="match status" value="1"/>
</dbReference>
<accession>A0A285S6Y0</accession>
<evidence type="ECO:0000259" key="2">
    <source>
        <dbReference type="PROSITE" id="PS50975"/>
    </source>
</evidence>
<dbReference type="RefSeq" id="WP_097072757.1">
    <property type="nucleotide sequence ID" value="NZ_OBMQ01000003.1"/>
</dbReference>
<dbReference type="PROSITE" id="PS50975">
    <property type="entry name" value="ATP_GRASP"/>
    <property type="match status" value="1"/>
</dbReference>
<dbReference type="PANTHER" id="PTHR21621">
    <property type="entry name" value="RIBOSOMAL PROTEIN S6 MODIFICATION PROTEIN"/>
    <property type="match status" value="1"/>
</dbReference>
<reference evidence="4" key="1">
    <citation type="submission" date="2017-08" db="EMBL/GenBank/DDBJ databases">
        <authorList>
            <person name="Varghese N."/>
            <person name="Submissions S."/>
        </authorList>
    </citation>
    <scope>NUCLEOTIDE SEQUENCE [LARGE SCALE GENOMIC DNA]</scope>
    <source>
        <strain evidence="4">JC22</strain>
    </source>
</reference>
<keyword evidence="1" id="KW-0547">Nucleotide-binding</keyword>
<dbReference type="SUPFAM" id="SSF56059">
    <property type="entry name" value="Glutathione synthetase ATP-binding domain-like"/>
    <property type="match status" value="1"/>
</dbReference>
<dbReference type="InterPro" id="IPR013815">
    <property type="entry name" value="ATP_grasp_subdomain_1"/>
</dbReference>
<dbReference type="GO" id="GO:0018169">
    <property type="term" value="F:ribosomal S6-glutamic acid ligase activity"/>
    <property type="evidence" value="ECO:0007669"/>
    <property type="project" value="TreeGrafter"/>
</dbReference>
<keyword evidence="3" id="KW-0687">Ribonucleoprotein</keyword>
<dbReference type="EMBL" id="OBMQ01000003">
    <property type="protein sequence ID" value="SOC02591.1"/>
    <property type="molecule type" value="Genomic_DNA"/>
</dbReference>
<keyword evidence="3" id="KW-0436">Ligase</keyword>
<dbReference type="Pfam" id="PF08443">
    <property type="entry name" value="RimK"/>
    <property type="match status" value="1"/>
</dbReference>
<dbReference type="Gene3D" id="3.30.1490.20">
    <property type="entry name" value="ATP-grasp fold, A domain"/>
    <property type="match status" value="1"/>
</dbReference>
<dbReference type="Proteomes" id="UP000219636">
    <property type="component" value="Unassembled WGS sequence"/>
</dbReference>
<dbReference type="GO" id="GO:0005737">
    <property type="term" value="C:cytoplasm"/>
    <property type="evidence" value="ECO:0007669"/>
    <property type="project" value="TreeGrafter"/>
</dbReference>
<keyword evidence="1" id="KW-0067">ATP-binding</keyword>
<feature type="domain" description="ATP-grasp" evidence="2">
    <location>
        <begin position="63"/>
        <end position="260"/>
    </location>
</feature>
<keyword evidence="4" id="KW-1185">Reference proteome</keyword>
<dbReference type="AlphaFoldDB" id="A0A285S6Y0"/>
<dbReference type="GO" id="GO:0046872">
    <property type="term" value="F:metal ion binding"/>
    <property type="evidence" value="ECO:0007669"/>
    <property type="project" value="InterPro"/>
</dbReference>
<keyword evidence="3" id="KW-0689">Ribosomal protein</keyword>
<gene>
    <name evidence="3" type="ORF">SAMN05880501_10369</name>
</gene>